<evidence type="ECO:0000259" key="3">
    <source>
        <dbReference type="PROSITE" id="PS50835"/>
    </source>
</evidence>
<sequence>MERTRPWHPFRVPGLCGLVKTTCIMTVLSVTICLLILHFTAGLKVLPTGDQTNRTATTERNNTTRQRARRDTFEVEPARGLEGSTVTVQDGSNVSFSCNPYQKNCPGCEGRSEEYAGFYFCEHPCKWGDVKAYAANFKWGKDKRFQVFAKHRLSNNRYGMTVELTQVRLSDQGKYYCGLDLEGKDWYEEIDIIVNEAVPTLKPFVTPEVEREARDELAWMENGDMGKGQGNPEVQKAMMKCQGNKACALAMLQKEELEITTSCWLCLQMSHAWKAVPLTVATANVTKCLIPQQMTDVLLAAAELEKGETPTKQPEDSCDNIRRYNNTDIAIPPLRVTHEKGDVCVCSDAQRLFTTGWSDCRVRVRSIFF</sequence>
<feature type="transmembrane region" description="Helical" evidence="2">
    <location>
        <begin position="12"/>
        <end position="37"/>
    </location>
</feature>
<dbReference type="PROSITE" id="PS50835">
    <property type="entry name" value="IG_LIKE"/>
    <property type="match status" value="1"/>
</dbReference>
<feature type="domain" description="Ig-like" evidence="3">
    <location>
        <begin position="77"/>
        <end position="177"/>
    </location>
</feature>
<name>A0AAN9CTT2_9TELE</name>
<proteinExistence type="predicted"/>
<keyword evidence="2" id="KW-1133">Transmembrane helix</keyword>
<dbReference type="InterPro" id="IPR036179">
    <property type="entry name" value="Ig-like_dom_sf"/>
</dbReference>
<keyword evidence="2" id="KW-0812">Transmembrane</keyword>
<dbReference type="Gene3D" id="2.60.40.10">
    <property type="entry name" value="Immunoglobulins"/>
    <property type="match status" value="1"/>
</dbReference>
<evidence type="ECO:0000313" key="4">
    <source>
        <dbReference type="EMBL" id="KAK7146431.1"/>
    </source>
</evidence>
<keyword evidence="5" id="KW-1185">Reference proteome</keyword>
<gene>
    <name evidence="4" type="ORF">R3I93_014008</name>
</gene>
<dbReference type="EMBL" id="JAYKXH010000014">
    <property type="protein sequence ID" value="KAK7146431.1"/>
    <property type="molecule type" value="Genomic_DNA"/>
</dbReference>
<evidence type="ECO:0000256" key="2">
    <source>
        <dbReference type="SAM" id="Phobius"/>
    </source>
</evidence>
<evidence type="ECO:0000256" key="1">
    <source>
        <dbReference type="SAM" id="MobiDB-lite"/>
    </source>
</evidence>
<dbReference type="AlphaFoldDB" id="A0AAN9CTT2"/>
<dbReference type="InterPro" id="IPR013783">
    <property type="entry name" value="Ig-like_fold"/>
</dbReference>
<dbReference type="InterPro" id="IPR007110">
    <property type="entry name" value="Ig-like_dom"/>
</dbReference>
<dbReference type="Proteomes" id="UP001364617">
    <property type="component" value="Unassembled WGS sequence"/>
</dbReference>
<accession>A0AAN9CTT2</accession>
<comment type="caution">
    <text evidence="4">The sequence shown here is derived from an EMBL/GenBank/DDBJ whole genome shotgun (WGS) entry which is preliminary data.</text>
</comment>
<organism evidence="4 5">
    <name type="scientific">Phoxinus phoxinus</name>
    <name type="common">Eurasian minnow</name>
    <dbReference type="NCBI Taxonomy" id="58324"/>
    <lineage>
        <taxon>Eukaryota</taxon>
        <taxon>Metazoa</taxon>
        <taxon>Chordata</taxon>
        <taxon>Craniata</taxon>
        <taxon>Vertebrata</taxon>
        <taxon>Euteleostomi</taxon>
        <taxon>Actinopterygii</taxon>
        <taxon>Neopterygii</taxon>
        <taxon>Teleostei</taxon>
        <taxon>Ostariophysi</taxon>
        <taxon>Cypriniformes</taxon>
        <taxon>Leuciscidae</taxon>
        <taxon>Phoxininae</taxon>
        <taxon>Phoxinus</taxon>
    </lineage>
</organism>
<dbReference type="SUPFAM" id="SSF48726">
    <property type="entry name" value="Immunoglobulin"/>
    <property type="match status" value="1"/>
</dbReference>
<protein>
    <recommendedName>
        <fullName evidence="3">Ig-like domain-containing protein</fullName>
    </recommendedName>
</protein>
<keyword evidence="2" id="KW-0472">Membrane</keyword>
<feature type="region of interest" description="Disordered" evidence="1">
    <location>
        <begin position="50"/>
        <end position="70"/>
    </location>
</feature>
<feature type="compositionally biased region" description="Low complexity" evidence="1">
    <location>
        <begin position="51"/>
        <end position="65"/>
    </location>
</feature>
<reference evidence="4 5" key="1">
    <citation type="submission" date="2024-02" db="EMBL/GenBank/DDBJ databases">
        <title>Chromosome-level genome assembly of the Eurasian Minnow (Phoxinus phoxinus).</title>
        <authorList>
            <person name="Oriowo T.O."/>
            <person name="Martin S."/>
            <person name="Stange M."/>
            <person name="Chrysostomakis Y."/>
            <person name="Brown T."/>
            <person name="Winkler S."/>
            <person name="Kukowka S."/>
            <person name="Myers E.W."/>
            <person name="Bohne A."/>
        </authorList>
    </citation>
    <scope>NUCLEOTIDE SEQUENCE [LARGE SCALE GENOMIC DNA]</scope>
    <source>
        <strain evidence="4">ZFMK-TIS-60720</strain>
        <tissue evidence="4">Whole Organism</tissue>
    </source>
</reference>
<evidence type="ECO:0000313" key="5">
    <source>
        <dbReference type="Proteomes" id="UP001364617"/>
    </source>
</evidence>